<reference evidence="4" key="1">
    <citation type="submission" date="2017-11" db="EMBL/GenBank/DDBJ databases">
        <authorList>
            <person name="Lima N.C."/>
            <person name="Parody-Merino A.M."/>
            <person name="Battley P.F."/>
            <person name="Fidler A.E."/>
            <person name="Prosdocimi F."/>
        </authorList>
    </citation>
    <scope>NUCLEOTIDE SEQUENCE [LARGE SCALE GENOMIC DNA]</scope>
</reference>
<dbReference type="InterPro" id="IPR051856">
    <property type="entry name" value="CSR-E3_Ligase_Protein"/>
</dbReference>
<dbReference type="Proteomes" id="UP000233556">
    <property type="component" value="Unassembled WGS sequence"/>
</dbReference>
<evidence type="ECO:0000313" key="3">
    <source>
        <dbReference type="EMBL" id="PKU27346.1"/>
    </source>
</evidence>
<gene>
    <name evidence="3" type="ORF">llap_22350</name>
</gene>
<organism evidence="3 4">
    <name type="scientific">Limosa lapponica baueri</name>
    <dbReference type="NCBI Taxonomy" id="1758121"/>
    <lineage>
        <taxon>Eukaryota</taxon>
        <taxon>Metazoa</taxon>
        <taxon>Chordata</taxon>
        <taxon>Craniata</taxon>
        <taxon>Vertebrata</taxon>
        <taxon>Euteleostomi</taxon>
        <taxon>Archelosauria</taxon>
        <taxon>Archosauria</taxon>
        <taxon>Dinosauria</taxon>
        <taxon>Saurischia</taxon>
        <taxon>Theropoda</taxon>
        <taxon>Coelurosauria</taxon>
        <taxon>Aves</taxon>
        <taxon>Neognathae</taxon>
        <taxon>Neoaves</taxon>
        <taxon>Charadriiformes</taxon>
        <taxon>Scolopacidae</taxon>
        <taxon>Limosa</taxon>
    </lineage>
</organism>
<dbReference type="AlphaFoldDB" id="A0A2I0T0N3"/>
<evidence type="ECO:0000313" key="4">
    <source>
        <dbReference type="Proteomes" id="UP000233556"/>
    </source>
</evidence>
<keyword evidence="2" id="KW-0472">Membrane</keyword>
<sequence length="217" mass="23383">MFPWNRHTTRCPFPLPYSRTRRNQRRIPASGETSMMLGRALRGRGKSPAPLSGGKQPQEKQQPGEASEARELARSAGGFVLGLVLASLYGAVVLLAQGHNVWYCLLTTSSLGTALGLGMAFSTKLQVTVLLSLPHIFTREGKMLMLMLALGMAVQGPCSNIVQNFSRAAESLSCGAELTLNQTAERLQRAQEPLLSETRDQGDTPEPCATSGGGWRA</sequence>
<feature type="transmembrane region" description="Helical" evidence="2">
    <location>
        <begin position="76"/>
        <end position="94"/>
    </location>
</feature>
<protein>
    <submittedName>
        <fullName evidence="3">Dc-stamp domain-containing protein 2</fullName>
    </submittedName>
</protein>
<proteinExistence type="predicted"/>
<feature type="region of interest" description="Disordered" evidence="1">
    <location>
        <begin position="194"/>
        <end position="217"/>
    </location>
</feature>
<name>A0A2I0T0N3_LIMLA</name>
<evidence type="ECO:0000256" key="1">
    <source>
        <dbReference type="SAM" id="MobiDB-lite"/>
    </source>
</evidence>
<feature type="compositionally biased region" description="Low complexity" evidence="1">
    <location>
        <begin position="53"/>
        <end position="66"/>
    </location>
</feature>
<feature type="transmembrane region" description="Helical" evidence="2">
    <location>
        <begin position="100"/>
        <end position="122"/>
    </location>
</feature>
<keyword evidence="2" id="KW-1133">Transmembrane helix</keyword>
<dbReference type="PANTHER" id="PTHR21041:SF6">
    <property type="entry name" value="DC-STAMP DOMAIN-CONTAINING PROTEIN 2"/>
    <property type="match status" value="1"/>
</dbReference>
<dbReference type="EMBL" id="KZ528347">
    <property type="protein sequence ID" value="PKU27346.1"/>
    <property type="molecule type" value="Genomic_DNA"/>
</dbReference>
<feature type="region of interest" description="Disordered" evidence="1">
    <location>
        <begin position="13"/>
        <end position="69"/>
    </location>
</feature>
<dbReference type="PANTHER" id="PTHR21041">
    <property type="entry name" value="DENDRITIC CELL-SPECIFIC TRANSMEMBRANE PROTEIN"/>
    <property type="match status" value="1"/>
</dbReference>
<keyword evidence="4" id="KW-1185">Reference proteome</keyword>
<reference evidence="4" key="2">
    <citation type="submission" date="2017-12" db="EMBL/GenBank/DDBJ databases">
        <title>Genome sequence of the Bar-tailed Godwit (Limosa lapponica baueri).</title>
        <authorList>
            <person name="Lima N.C.B."/>
            <person name="Parody-Merino A.M."/>
            <person name="Battley P.F."/>
            <person name="Fidler A.E."/>
            <person name="Prosdocimi F."/>
        </authorList>
    </citation>
    <scope>NUCLEOTIDE SEQUENCE [LARGE SCALE GENOMIC DNA]</scope>
</reference>
<accession>A0A2I0T0N3</accession>
<keyword evidence="2" id="KW-0812">Transmembrane</keyword>
<evidence type="ECO:0000256" key="2">
    <source>
        <dbReference type="SAM" id="Phobius"/>
    </source>
</evidence>
<dbReference type="OrthoDB" id="6598372at2759"/>